<dbReference type="EC" id="5.4.99.27" evidence="4"/>
<proteinExistence type="inferred from homology"/>
<keyword evidence="2 4" id="KW-0819">tRNA processing</keyword>
<comment type="similarity">
    <text evidence="1 4">Belongs to the pseudouridine synthase TruD family.</text>
</comment>
<dbReference type="EMBL" id="CP037920">
    <property type="protein sequence ID" value="QDT94576.1"/>
    <property type="molecule type" value="Genomic_DNA"/>
</dbReference>
<feature type="active site" description="Nucleophile" evidence="4">
    <location>
        <position position="83"/>
    </location>
</feature>
<dbReference type="InterPro" id="IPR011760">
    <property type="entry name" value="PsdUridine_synth_TruD_insert"/>
</dbReference>
<accession>A0A517VNI7</accession>
<dbReference type="InterPro" id="IPR020119">
    <property type="entry name" value="PsdUridine_synth_TruD_CS"/>
</dbReference>
<evidence type="ECO:0000256" key="4">
    <source>
        <dbReference type="HAMAP-Rule" id="MF_01082"/>
    </source>
</evidence>
<dbReference type="AlphaFoldDB" id="A0A517VNI7"/>
<reference evidence="6 7" key="1">
    <citation type="submission" date="2019-03" db="EMBL/GenBank/DDBJ databases">
        <title>Deep-cultivation of Planctomycetes and their phenomic and genomic characterization uncovers novel biology.</title>
        <authorList>
            <person name="Wiegand S."/>
            <person name="Jogler M."/>
            <person name="Boedeker C."/>
            <person name="Pinto D."/>
            <person name="Vollmers J."/>
            <person name="Rivas-Marin E."/>
            <person name="Kohn T."/>
            <person name="Peeters S.H."/>
            <person name="Heuer A."/>
            <person name="Rast P."/>
            <person name="Oberbeckmann S."/>
            <person name="Bunk B."/>
            <person name="Jeske O."/>
            <person name="Meyerdierks A."/>
            <person name="Storesund J.E."/>
            <person name="Kallscheuer N."/>
            <person name="Luecker S."/>
            <person name="Lage O.M."/>
            <person name="Pohl T."/>
            <person name="Merkel B.J."/>
            <person name="Hornburger P."/>
            <person name="Mueller R.-W."/>
            <person name="Bruemmer F."/>
            <person name="Labrenz M."/>
            <person name="Spormann A.M."/>
            <person name="Op den Camp H."/>
            <person name="Overmann J."/>
            <person name="Amann R."/>
            <person name="Jetten M.S.M."/>
            <person name="Mascher T."/>
            <person name="Medema M.H."/>
            <person name="Devos D.P."/>
            <person name="Kaster A.-K."/>
            <person name="Ovreas L."/>
            <person name="Rohde M."/>
            <person name="Galperin M.Y."/>
            <person name="Jogler C."/>
        </authorList>
    </citation>
    <scope>NUCLEOTIDE SEQUENCE [LARGE SCALE GENOMIC DNA]</scope>
    <source>
        <strain evidence="6 7">V144</strain>
    </source>
</reference>
<dbReference type="PANTHER" id="PTHR47811:SF1">
    <property type="entry name" value="TRNA PSEUDOURIDINE SYNTHASE D"/>
    <property type="match status" value="1"/>
</dbReference>
<dbReference type="InterPro" id="IPR042214">
    <property type="entry name" value="TruD_catalytic"/>
</dbReference>
<dbReference type="RefSeq" id="WP_144979510.1">
    <property type="nucleotide sequence ID" value="NZ_CP037920.1"/>
</dbReference>
<dbReference type="Proteomes" id="UP000318704">
    <property type="component" value="Chromosome"/>
</dbReference>
<evidence type="ECO:0000259" key="5">
    <source>
        <dbReference type="PROSITE" id="PS50984"/>
    </source>
</evidence>
<organism evidence="6 7">
    <name type="scientific">Gimesia aquarii</name>
    <dbReference type="NCBI Taxonomy" id="2527964"/>
    <lineage>
        <taxon>Bacteria</taxon>
        <taxon>Pseudomonadati</taxon>
        <taxon>Planctomycetota</taxon>
        <taxon>Planctomycetia</taxon>
        <taxon>Planctomycetales</taxon>
        <taxon>Planctomycetaceae</taxon>
        <taxon>Gimesia</taxon>
    </lineage>
</organism>
<dbReference type="InterPro" id="IPR020103">
    <property type="entry name" value="PsdUridine_synth_cat_dom_sf"/>
</dbReference>
<dbReference type="PROSITE" id="PS50984">
    <property type="entry name" value="TRUD"/>
    <property type="match status" value="1"/>
</dbReference>
<dbReference type="Pfam" id="PF01142">
    <property type="entry name" value="TruD"/>
    <property type="match status" value="2"/>
</dbReference>
<comment type="catalytic activity">
    <reaction evidence="4">
        <text>uridine(13) in tRNA = pseudouridine(13) in tRNA</text>
        <dbReference type="Rhea" id="RHEA:42540"/>
        <dbReference type="Rhea" id="RHEA-COMP:10105"/>
        <dbReference type="Rhea" id="RHEA-COMP:10106"/>
        <dbReference type="ChEBI" id="CHEBI:65314"/>
        <dbReference type="ChEBI" id="CHEBI:65315"/>
        <dbReference type="EC" id="5.4.99.27"/>
    </reaction>
</comment>
<feature type="domain" description="TRUD" evidence="5">
    <location>
        <begin position="158"/>
        <end position="311"/>
    </location>
</feature>
<gene>
    <name evidence="4 6" type="primary">truD</name>
    <name evidence="6" type="ORF">V144x_00060</name>
</gene>
<dbReference type="GO" id="GO:0003723">
    <property type="term" value="F:RNA binding"/>
    <property type="evidence" value="ECO:0007669"/>
    <property type="project" value="InterPro"/>
</dbReference>
<dbReference type="KEGG" id="gaw:V144x_00060"/>
<dbReference type="SUPFAM" id="SSF55120">
    <property type="entry name" value="Pseudouridine synthase"/>
    <property type="match status" value="1"/>
</dbReference>
<dbReference type="PANTHER" id="PTHR47811">
    <property type="entry name" value="TRNA PSEUDOURIDINE SYNTHASE D"/>
    <property type="match status" value="1"/>
</dbReference>
<dbReference type="Gene3D" id="3.30.2350.20">
    <property type="entry name" value="TruD, catalytic domain"/>
    <property type="match status" value="1"/>
</dbReference>
<dbReference type="GO" id="GO:0160150">
    <property type="term" value="F:tRNA pseudouridine(13) synthase activity"/>
    <property type="evidence" value="ECO:0007669"/>
    <property type="project" value="UniProtKB-EC"/>
</dbReference>
<dbReference type="CDD" id="cd01291">
    <property type="entry name" value="PseudoU_synth"/>
    <property type="match status" value="1"/>
</dbReference>
<keyword evidence="3 4" id="KW-0413">Isomerase</keyword>
<dbReference type="InterPro" id="IPR050170">
    <property type="entry name" value="TruD_pseudoU_synthase"/>
</dbReference>
<dbReference type="InterPro" id="IPR001656">
    <property type="entry name" value="PsdUridine_synth_TruD"/>
</dbReference>
<protein>
    <recommendedName>
        <fullName evidence="4">tRNA pseudouridine synthase D</fullName>
        <ecNumber evidence="4">5.4.99.27</ecNumber>
    </recommendedName>
    <alternativeName>
        <fullName evidence="4">tRNA pseudouridine(13) synthase</fullName>
    </alternativeName>
    <alternativeName>
        <fullName evidence="4">tRNA pseudouridylate synthase D</fullName>
    </alternativeName>
    <alternativeName>
        <fullName evidence="4">tRNA-uridine isomerase D</fullName>
    </alternativeName>
</protein>
<evidence type="ECO:0000256" key="2">
    <source>
        <dbReference type="ARBA" id="ARBA00022694"/>
    </source>
</evidence>
<dbReference type="InterPro" id="IPR043165">
    <property type="entry name" value="TruD_insert_sf"/>
</dbReference>
<sequence length="358" mass="40809">MSEFNSEVLPYLTAGLPGIGGILKSIAEDFIVEEIPVYAPSGKGDHLFLWIEKRNHSAQFLVQTLARQLQINSRDIGVAGMKDRYAVTRQWVSVPAECEPLLSEFAFEGITILETQRHERKLKTGHLRGNRFSILIRNPCEEAFPKAKAIQEKIQQEGFPNYYGNQRMGRENETLLMGLKLLRNERVPGKYVRNKSLKRLALSAAQSCLFNRVLSDRISDHMLHMVLLGDVMQVCESGGIFVVEDDVEREQERFSLHETVITGPIMGPKMKQPTHGVLEREQKILDEFSLELSHFSRYKKLTSGARRPFLIWPDQLKIEQTDDGILFQFVLPSGVYATMLLREFMKQESSVLPSSDSL</sequence>
<comment type="function">
    <text evidence="4">Responsible for synthesis of pseudouridine from uracil-13 in transfer RNAs.</text>
</comment>
<dbReference type="HAMAP" id="MF_01082">
    <property type="entry name" value="TruD"/>
    <property type="match status" value="1"/>
</dbReference>
<evidence type="ECO:0000313" key="6">
    <source>
        <dbReference type="EMBL" id="QDT94576.1"/>
    </source>
</evidence>
<dbReference type="GO" id="GO:0031119">
    <property type="term" value="P:tRNA pseudouridine synthesis"/>
    <property type="evidence" value="ECO:0007669"/>
    <property type="project" value="UniProtKB-UniRule"/>
</dbReference>
<name>A0A517VNI7_9PLAN</name>
<evidence type="ECO:0000256" key="1">
    <source>
        <dbReference type="ARBA" id="ARBA00007953"/>
    </source>
</evidence>
<dbReference type="GO" id="GO:0005829">
    <property type="term" value="C:cytosol"/>
    <property type="evidence" value="ECO:0007669"/>
    <property type="project" value="TreeGrafter"/>
</dbReference>
<dbReference type="Gene3D" id="3.30.2340.10">
    <property type="entry name" value="TruD, insertion domain"/>
    <property type="match status" value="1"/>
</dbReference>
<dbReference type="PROSITE" id="PS01268">
    <property type="entry name" value="UPF0024"/>
    <property type="match status" value="1"/>
</dbReference>
<evidence type="ECO:0000313" key="7">
    <source>
        <dbReference type="Proteomes" id="UP000318704"/>
    </source>
</evidence>
<evidence type="ECO:0000256" key="3">
    <source>
        <dbReference type="ARBA" id="ARBA00023235"/>
    </source>
</evidence>